<dbReference type="GO" id="GO:0016705">
    <property type="term" value="F:oxidoreductase activity, acting on paired donors, with incorporation or reduction of molecular oxygen"/>
    <property type="evidence" value="ECO:0007669"/>
    <property type="project" value="InterPro"/>
</dbReference>
<evidence type="ECO:0000256" key="1">
    <source>
        <dbReference type="ARBA" id="ARBA00001971"/>
    </source>
</evidence>
<comment type="similarity">
    <text evidence="2 9">Belongs to the cytochrome P450 family.</text>
</comment>
<dbReference type="Gene3D" id="1.10.630.10">
    <property type="entry name" value="Cytochrome P450"/>
    <property type="match status" value="1"/>
</dbReference>
<name>A0A2L2T747_9HYPO</name>
<feature type="binding site" description="axial binding residue" evidence="8">
    <location>
        <position position="466"/>
    </location>
    <ligand>
        <name>heme</name>
        <dbReference type="ChEBI" id="CHEBI:30413"/>
    </ligand>
    <ligandPart>
        <name>Fe</name>
        <dbReference type="ChEBI" id="CHEBI:18248"/>
    </ligandPart>
</feature>
<dbReference type="EMBL" id="LN649230">
    <property type="protein sequence ID" value="CEI59947.1"/>
    <property type="molecule type" value="Genomic_DNA"/>
</dbReference>
<dbReference type="InterPro" id="IPR036396">
    <property type="entry name" value="Cyt_P450_sf"/>
</dbReference>
<evidence type="ECO:0000256" key="10">
    <source>
        <dbReference type="SAM" id="Phobius"/>
    </source>
</evidence>
<dbReference type="PROSITE" id="PS00086">
    <property type="entry name" value="CYTOCHROME_P450"/>
    <property type="match status" value="1"/>
</dbReference>
<protein>
    <recommendedName>
        <fullName evidence="13">Cytochrome P450 monooxygenase</fullName>
    </recommendedName>
</protein>
<evidence type="ECO:0000313" key="12">
    <source>
        <dbReference type="Proteomes" id="UP000245910"/>
    </source>
</evidence>
<proteinExistence type="inferred from homology"/>
<evidence type="ECO:0000256" key="2">
    <source>
        <dbReference type="ARBA" id="ARBA00010617"/>
    </source>
</evidence>
<dbReference type="GO" id="GO:0005506">
    <property type="term" value="F:iron ion binding"/>
    <property type="evidence" value="ECO:0007669"/>
    <property type="project" value="InterPro"/>
</dbReference>
<dbReference type="Proteomes" id="UP000245910">
    <property type="component" value="Chromosome II"/>
</dbReference>
<dbReference type="OrthoDB" id="1844152at2759"/>
<evidence type="ECO:0000256" key="4">
    <source>
        <dbReference type="ARBA" id="ARBA00022723"/>
    </source>
</evidence>
<dbReference type="AlphaFoldDB" id="A0A2L2T747"/>
<evidence type="ECO:0000256" key="8">
    <source>
        <dbReference type="PIRSR" id="PIRSR602403-1"/>
    </source>
</evidence>
<reference evidence="12" key="1">
    <citation type="submission" date="2014-10" db="EMBL/GenBank/DDBJ databases">
        <authorList>
            <person name="King R."/>
        </authorList>
    </citation>
    <scope>NUCLEOTIDE SEQUENCE [LARGE SCALE GENOMIC DNA]</scope>
    <source>
        <strain evidence="12">A3/5</strain>
    </source>
</reference>
<keyword evidence="10" id="KW-1133">Transmembrane helix</keyword>
<evidence type="ECO:0000256" key="3">
    <source>
        <dbReference type="ARBA" id="ARBA00022617"/>
    </source>
</evidence>
<comment type="cofactor">
    <cofactor evidence="1 8">
        <name>heme</name>
        <dbReference type="ChEBI" id="CHEBI:30413"/>
    </cofactor>
</comment>
<accession>A0A2L2T747</accession>
<keyword evidence="4 8" id="KW-0479">Metal-binding</keyword>
<keyword evidence="10" id="KW-0812">Transmembrane</keyword>
<dbReference type="GO" id="GO:0020037">
    <property type="term" value="F:heme binding"/>
    <property type="evidence" value="ECO:0007669"/>
    <property type="project" value="InterPro"/>
</dbReference>
<dbReference type="PRINTS" id="PR00465">
    <property type="entry name" value="EP450IV"/>
</dbReference>
<feature type="transmembrane region" description="Helical" evidence="10">
    <location>
        <begin position="12"/>
        <end position="32"/>
    </location>
</feature>
<sequence>MPSNLNIILDNNQYALLCSVTLFTLFIVRYSFLHNGKYPFLNPKKTFELTTNRVVREFIGNSKNVLAKGRALYKDQPYRANTDWGEVVIIPPQFLSELKSHKDLDFQTPAEDDSHGYIPGFEPFHGDPNISKVVNKHLTKALTRVTGPLSEEASLAFRDVFTDSTDSLEWREMQPSKDFIRIVSRMSSRVFVGEGLCRNEEWVKLSGEYTVQAFMTGDILRTYPRWARPYVHHFLPSCQKLRRTLEEARQCLKPFLEQRNTIKAKVMAKGKPCPFDDSIEWFEQEYEQHDAAISQISLSLVAIHTTTDLLTETVFNIALYPELFEPLRQELISVITTDGLKKTALYNLKLMDSVIKESQRLRPIIIGKSQLNFLPDHCLTTSTGSFRRLATADITLPNGDVIKKGTRIVCDTTHMWSSDFHENGDKFDGYRYLRMREASEQDKNAHPHLVSPSVDHLGFGYGNHACPGRFFAANEIKIALCHMLLKYDWKLVDGVVPKASPFGMMQTADSQVKLLIKRRSEELDIDAVEH</sequence>
<evidence type="ECO:0000313" key="11">
    <source>
        <dbReference type="EMBL" id="CEI59947.1"/>
    </source>
</evidence>
<keyword evidence="6 8" id="KW-0408">Iron</keyword>
<keyword evidence="7 9" id="KW-0503">Monooxygenase</keyword>
<dbReference type="GO" id="GO:0004497">
    <property type="term" value="F:monooxygenase activity"/>
    <property type="evidence" value="ECO:0007669"/>
    <property type="project" value="UniProtKB-KW"/>
</dbReference>
<dbReference type="PANTHER" id="PTHR46206">
    <property type="entry name" value="CYTOCHROME P450"/>
    <property type="match status" value="1"/>
</dbReference>
<dbReference type="CDD" id="cd11041">
    <property type="entry name" value="CYP503A1-like"/>
    <property type="match status" value="1"/>
</dbReference>
<dbReference type="InterPro" id="IPR017972">
    <property type="entry name" value="Cyt_P450_CS"/>
</dbReference>
<keyword evidence="12" id="KW-1185">Reference proteome</keyword>
<evidence type="ECO:0000256" key="9">
    <source>
        <dbReference type="RuleBase" id="RU000461"/>
    </source>
</evidence>
<dbReference type="PRINTS" id="PR00385">
    <property type="entry name" value="P450"/>
</dbReference>
<keyword evidence="5 9" id="KW-0560">Oxidoreductase</keyword>
<keyword evidence="10" id="KW-0472">Membrane</keyword>
<dbReference type="PANTHER" id="PTHR46206:SF2">
    <property type="entry name" value="CYTOCHROME P450 MONOOXYGENASE AUSG-RELATED"/>
    <property type="match status" value="1"/>
</dbReference>
<evidence type="ECO:0000256" key="7">
    <source>
        <dbReference type="ARBA" id="ARBA00023033"/>
    </source>
</evidence>
<dbReference type="InterPro" id="IPR002403">
    <property type="entry name" value="Cyt_P450_E_grp-IV"/>
</dbReference>
<organism evidence="11 12">
    <name type="scientific">Fusarium venenatum</name>
    <dbReference type="NCBI Taxonomy" id="56646"/>
    <lineage>
        <taxon>Eukaryota</taxon>
        <taxon>Fungi</taxon>
        <taxon>Dikarya</taxon>
        <taxon>Ascomycota</taxon>
        <taxon>Pezizomycotina</taxon>
        <taxon>Sordariomycetes</taxon>
        <taxon>Hypocreomycetidae</taxon>
        <taxon>Hypocreales</taxon>
        <taxon>Nectriaceae</taxon>
        <taxon>Fusarium</taxon>
    </lineage>
</organism>
<evidence type="ECO:0008006" key="13">
    <source>
        <dbReference type="Google" id="ProtNLM"/>
    </source>
</evidence>
<dbReference type="Pfam" id="PF00067">
    <property type="entry name" value="p450"/>
    <property type="match status" value="2"/>
</dbReference>
<dbReference type="SUPFAM" id="SSF48264">
    <property type="entry name" value="Cytochrome P450"/>
    <property type="match status" value="1"/>
</dbReference>
<keyword evidence="3 8" id="KW-0349">Heme</keyword>
<evidence type="ECO:0000256" key="6">
    <source>
        <dbReference type="ARBA" id="ARBA00023004"/>
    </source>
</evidence>
<evidence type="ECO:0000256" key="5">
    <source>
        <dbReference type="ARBA" id="ARBA00023002"/>
    </source>
</evidence>
<dbReference type="STRING" id="56646.A0A2L2T747"/>
<dbReference type="InterPro" id="IPR001128">
    <property type="entry name" value="Cyt_P450"/>
</dbReference>